<dbReference type="EMBL" id="PFGB01000028">
    <property type="protein sequence ID" value="PIW35170.1"/>
    <property type="molecule type" value="Genomic_DNA"/>
</dbReference>
<accession>A0A2M7H1M8</accession>
<dbReference type="Pfam" id="PF12710">
    <property type="entry name" value="HAD"/>
    <property type="match status" value="1"/>
</dbReference>
<dbReference type="InterPro" id="IPR006385">
    <property type="entry name" value="HAD_hydro_SerB1"/>
</dbReference>
<keyword evidence="4" id="KW-0812">Transmembrane</keyword>
<proteinExistence type="predicted"/>
<dbReference type="Gene3D" id="3.40.50.1000">
    <property type="entry name" value="HAD superfamily/HAD-like"/>
    <property type="match status" value="1"/>
</dbReference>
<organism evidence="5 6">
    <name type="scientific">Candidatus Nealsonbacteria bacterium CG15_BIG_FIL_POST_REV_8_21_14_020_37_12</name>
    <dbReference type="NCBI Taxonomy" id="1974716"/>
    <lineage>
        <taxon>Bacteria</taxon>
        <taxon>Candidatus Nealsoniibacteriota</taxon>
    </lineage>
</organism>
<feature type="transmembrane region" description="Helical" evidence="4">
    <location>
        <begin position="37"/>
        <end position="54"/>
    </location>
</feature>
<evidence type="ECO:0000256" key="4">
    <source>
        <dbReference type="SAM" id="Phobius"/>
    </source>
</evidence>
<evidence type="ECO:0000313" key="5">
    <source>
        <dbReference type="EMBL" id="PIW35170.1"/>
    </source>
</evidence>
<dbReference type="PANTHER" id="PTHR43344:SF13">
    <property type="entry name" value="PHOSPHATASE RV3661-RELATED"/>
    <property type="match status" value="1"/>
</dbReference>
<keyword evidence="1" id="KW-0479">Metal-binding</keyword>
<dbReference type="InterPro" id="IPR036412">
    <property type="entry name" value="HAD-like_sf"/>
</dbReference>
<name>A0A2M7H1M8_9BACT</name>
<dbReference type="AlphaFoldDB" id="A0A2M7H1M8"/>
<keyword evidence="4" id="KW-1133">Transmembrane helix</keyword>
<evidence type="ECO:0000256" key="3">
    <source>
        <dbReference type="ARBA" id="ARBA00022842"/>
    </source>
</evidence>
<keyword evidence="2 5" id="KW-0378">Hydrolase</keyword>
<protein>
    <submittedName>
        <fullName evidence="5">HAD-IB family hydrolase</fullName>
    </submittedName>
</protein>
<dbReference type="InterPro" id="IPR023214">
    <property type="entry name" value="HAD_sf"/>
</dbReference>
<dbReference type="Proteomes" id="UP000230215">
    <property type="component" value="Unassembled WGS sequence"/>
</dbReference>
<dbReference type="NCBIfam" id="TIGR01490">
    <property type="entry name" value="HAD-SF-IB-hyp1"/>
    <property type="match status" value="1"/>
</dbReference>
<evidence type="ECO:0000313" key="6">
    <source>
        <dbReference type="Proteomes" id="UP000230215"/>
    </source>
</evidence>
<dbReference type="SUPFAM" id="SSF56784">
    <property type="entry name" value="HAD-like"/>
    <property type="match status" value="1"/>
</dbReference>
<gene>
    <name evidence="5" type="ORF">COW25_00805</name>
</gene>
<dbReference type="PROSITE" id="PS01228">
    <property type="entry name" value="COF_1"/>
    <property type="match status" value="1"/>
</dbReference>
<keyword evidence="4" id="KW-0472">Membrane</keyword>
<keyword evidence="3" id="KW-0460">Magnesium</keyword>
<evidence type="ECO:0000256" key="2">
    <source>
        <dbReference type="ARBA" id="ARBA00022801"/>
    </source>
</evidence>
<dbReference type="PANTHER" id="PTHR43344">
    <property type="entry name" value="PHOSPHOSERINE PHOSPHATASE"/>
    <property type="match status" value="1"/>
</dbReference>
<comment type="caution">
    <text evidence="5">The sequence shown here is derived from an EMBL/GenBank/DDBJ whole genome shotgun (WGS) entry which is preliminary data.</text>
</comment>
<sequence>MSNNERKIAIFDLDGTLVNSHLWLGIVKHHLKTKENLFSVFWYLFSHMALAPFWKMKLIPTEKYYKSWGQDLALTMKGIKTDKAKVIFEWLSDQYLLPSSKKNVLERLKKHQEEGFLTILTSGSFQDLIKIIANRLNIDFAIGTELEQKSDKFSGKIVPPFCFGQGKAEKVKNFLSEKKLKINFKESFAYSDSFFDLPILEMAGNKVVVEPDKKLLKIAKNKGWQII</sequence>
<dbReference type="InterPro" id="IPR050582">
    <property type="entry name" value="HAD-like_SerB"/>
</dbReference>
<dbReference type="Gene3D" id="1.20.1440.100">
    <property type="entry name" value="SG protein - dephosphorylation function"/>
    <property type="match status" value="1"/>
</dbReference>
<dbReference type="GO" id="GO:0016787">
    <property type="term" value="F:hydrolase activity"/>
    <property type="evidence" value="ECO:0007669"/>
    <property type="project" value="UniProtKB-KW"/>
</dbReference>
<dbReference type="GO" id="GO:0046872">
    <property type="term" value="F:metal ion binding"/>
    <property type="evidence" value="ECO:0007669"/>
    <property type="project" value="UniProtKB-KW"/>
</dbReference>
<evidence type="ECO:0000256" key="1">
    <source>
        <dbReference type="ARBA" id="ARBA00022723"/>
    </source>
</evidence>
<dbReference type="NCBIfam" id="TIGR01488">
    <property type="entry name" value="HAD-SF-IB"/>
    <property type="match status" value="1"/>
</dbReference>
<reference evidence="6" key="1">
    <citation type="submission" date="2017-09" db="EMBL/GenBank/DDBJ databases">
        <title>Depth-based differentiation of microbial function through sediment-hosted aquifers and enrichment of novel symbionts in the deep terrestrial subsurface.</title>
        <authorList>
            <person name="Probst A.J."/>
            <person name="Ladd B."/>
            <person name="Jarett J.K."/>
            <person name="Geller-Mcgrath D.E."/>
            <person name="Sieber C.M.K."/>
            <person name="Emerson J.B."/>
            <person name="Anantharaman K."/>
            <person name="Thomas B.C."/>
            <person name="Malmstrom R."/>
            <person name="Stieglmeier M."/>
            <person name="Klingl A."/>
            <person name="Woyke T."/>
            <person name="Ryan C.M."/>
            <person name="Banfield J.F."/>
        </authorList>
    </citation>
    <scope>NUCLEOTIDE SEQUENCE [LARGE SCALE GENOMIC DNA]</scope>
</reference>